<accession>A0A0B0PXR7</accession>
<dbReference type="AlphaFoldDB" id="A0A0B0PXR7"/>
<proteinExistence type="predicted"/>
<dbReference type="Proteomes" id="UP000032142">
    <property type="component" value="Unassembled WGS sequence"/>
</dbReference>
<protein>
    <submittedName>
        <fullName evidence="1">Uncharacterized protein</fullName>
    </submittedName>
</protein>
<sequence length="57" mass="6926">MNKILHFINSHRLIPHIYIYMFLPRAHHISCHSHEFNVHTYAHLHILTYVCVLMQSF</sequence>
<dbReference type="EMBL" id="KN444164">
    <property type="protein sequence ID" value="KHG28236.1"/>
    <property type="molecule type" value="Genomic_DNA"/>
</dbReference>
<gene>
    <name evidence="1" type="ORF">F383_35399</name>
</gene>
<evidence type="ECO:0000313" key="1">
    <source>
        <dbReference type="EMBL" id="KHG28236.1"/>
    </source>
</evidence>
<evidence type="ECO:0000313" key="2">
    <source>
        <dbReference type="Proteomes" id="UP000032142"/>
    </source>
</evidence>
<name>A0A0B0PXR7_GOSAR</name>
<keyword evidence="2" id="KW-1185">Reference proteome</keyword>
<reference evidence="2" key="1">
    <citation type="submission" date="2014-09" db="EMBL/GenBank/DDBJ databases">
        <authorList>
            <person name="Mudge J."/>
            <person name="Ramaraj T."/>
            <person name="Lindquist I.E."/>
            <person name="Bharti A.K."/>
            <person name="Sundararajan A."/>
            <person name="Cameron C.T."/>
            <person name="Woodward J.E."/>
            <person name="May G.D."/>
            <person name="Brubaker C."/>
            <person name="Broadhvest J."/>
            <person name="Wilkins T.A."/>
        </authorList>
    </citation>
    <scope>NUCLEOTIDE SEQUENCE</scope>
    <source>
        <strain evidence="2">cv. AKA8401</strain>
    </source>
</reference>
<organism evidence="1 2">
    <name type="scientific">Gossypium arboreum</name>
    <name type="common">Tree cotton</name>
    <name type="synonym">Gossypium nanking</name>
    <dbReference type="NCBI Taxonomy" id="29729"/>
    <lineage>
        <taxon>Eukaryota</taxon>
        <taxon>Viridiplantae</taxon>
        <taxon>Streptophyta</taxon>
        <taxon>Embryophyta</taxon>
        <taxon>Tracheophyta</taxon>
        <taxon>Spermatophyta</taxon>
        <taxon>Magnoliopsida</taxon>
        <taxon>eudicotyledons</taxon>
        <taxon>Gunneridae</taxon>
        <taxon>Pentapetalae</taxon>
        <taxon>rosids</taxon>
        <taxon>malvids</taxon>
        <taxon>Malvales</taxon>
        <taxon>Malvaceae</taxon>
        <taxon>Malvoideae</taxon>
        <taxon>Gossypium</taxon>
    </lineage>
</organism>